<sequence>MYMLEFEEEKVRVGVKQSLKAILDDKVVKVYIAKDAEQYVTRRVIELANRSSVEIVFINTMKELGNACKIDVGAATAVIIK</sequence>
<evidence type="ECO:0000259" key="1">
    <source>
        <dbReference type="Pfam" id="PF01248"/>
    </source>
</evidence>
<evidence type="ECO:0000313" key="2">
    <source>
        <dbReference type="EMBL" id="BEP30134.1"/>
    </source>
</evidence>
<dbReference type="AlphaFoldDB" id="A0AAU9EPQ7"/>
<proteinExistence type="predicted"/>
<dbReference type="SUPFAM" id="SSF55315">
    <property type="entry name" value="L30e-like"/>
    <property type="match status" value="1"/>
</dbReference>
<reference evidence="2 3" key="1">
    <citation type="submission" date="2023-08" db="EMBL/GenBank/DDBJ databases">
        <title>Helicovermis profunda gen. nov., sp. nov., a novel mesophilic, fermentative bacterium within the Bacillota from a deep-sea hydrothermal vent chimney.</title>
        <authorList>
            <person name="Miyazaki U."/>
            <person name="Mizutani D."/>
            <person name="Hashimoto Y."/>
            <person name="Tame A."/>
            <person name="Sawayama S."/>
            <person name="Miyazaki J."/>
            <person name="Takai K."/>
            <person name="Nakagawa S."/>
        </authorList>
    </citation>
    <scope>NUCLEOTIDE SEQUENCE [LARGE SCALE GENOMIC DNA]</scope>
    <source>
        <strain evidence="2 3">S502</strain>
    </source>
</reference>
<dbReference type="Pfam" id="PF01248">
    <property type="entry name" value="Ribosomal_L7Ae"/>
    <property type="match status" value="1"/>
</dbReference>
<protein>
    <submittedName>
        <fullName evidence="2">Ribosomal L7Ae/L30e/S12e/Gadd45 family protein</fullName>
    </submittedName>
</protein>
<feature type="domain" description="Ribosomal protein eL8/eL30/eS12/Gadd45" evidence="1">
    <location>
        <begin position="8"/>
        <end position="79"/>
    </location>
</feature>
<gene>
    <name evidence="2" type="ORF">HLPR_24650</name>
</gene>
<keyword evidence="3" id="KW-1185">Reference proteome</keyword>
<accession>A0AAU9EPQ7</accession>
<name>A0AAU9EPQ7_9FIRM</name>
<dbReference type="InterPro" id="IPR004038">
    <property type="entry name" value="Ribosomal_eL8/eL30/eS12/Gad45"/>
</dbReference>
<organism evidence="2 3">
    <name type="scientific">Helicovermis profundi</name>
    <dbReference type="NCBI Taxonomy" id="3065157"/>
    <lineage>
        <taxon>Bacteria</taxon>
        <taxon>Bacillati</taxon>
        <taxon>Bacillota</taxon>
        <taxon>Clostridia</taxon>
        <taxon>Helicovermis</taxon>
    </lineage>
</organism>
<dbReference type="Proteomes" id="UP001321786">
    <property type="component" value="Chromosome"/>
</dbReference>
<dbReference type="Gene3D" id="3.30.1330.30">
    <property type="match status" value="1"/>
</dbReference>
<dbReference type="InterPro" id="IPR029064">
    <property type="entry name" value="Ribosomal_eL30-like_sf"/>
</dbReference>
<dbReference type="EMBL" id="AP028654">
    <property type="protein sequence ID" value="BEP30134.1"/>
    <property type="molecule type" value="Genomic_DNA"/>
</dbReference>
<evidence type="ECO:0000313" key="3">
    <source>
        <dbReference type="Proteomes" id="UP001321786"/>
    </source>
</evidence>
<dbReference type="KEGG" id="hprf:HLPR_24650"/>